<evidence type="ECO:0000313" key="3">
    <source>
        <dbReference type="Proteomes" id="UP001519460"/>
    </source>
</evidence>
<reference evidence="2 3" key="1">
    <citation type="journal article" date="2023" name="Sci. Data">
        <title>Genome assembly of the Korean intertidal mud-creeper Batillaria attramentaria.</title>
        <authorList>
            <person name="Patra A.K."/>
            <person name="Ho P.T."/>
            <person name="Jun S."/>
            <person name="Lee S.J."/>
            <person name="Kim Y."/>
            <person name="Won Y.J."/>
        </authorList>
    </citation>
    <scope>NUCLEOTIDE SEQUENCE [LARGE SCALE GENOMIC DNA]</scope>
    <source>
        <strain evidence="2">Wonlab-2016</strain>
    </source>
</reference>
<dbReference type="Proteomes" id="UP001519460">
    <property type="component" value="Unassembled WGS sequence"/>
</dbReference>
<dbReference type="EMBL" id="JACVVK020000424">
    <property type="protein sequence ID" value="KAK7474806.1"/>
    <property type="molecule type" value="Genomic_DNA"/>
</dbReference>
<evidence type="ECO:0000313" key="2">
    <source>
        <dbReference type="EMBL" id="KAK7474806.1"/>
    </source>
</evidence>
<comment type="caution">
    <text evidence="2">The sequence shown here is derived from an EMBL/GenBank/DDBJ whole genome shotgun (WGS) entry which is preliminary data.</text>
</comment>
<feature type="region of interest" description="Disordered" evidence="1">
    <location>
        <begin position="26"/>
        <end position="77"/>
    </location>
</feature>
<dbReference type="AlphaFoldDB" id="A0ABD0JIS5"/>
<proteinExistence type="predicted"/>
<protein>
    <submittedName>
        <fullName evidence="2">Uncharacterized protein</fullName>
    </submittedName>
</protein>
<name>A0ABD0JIS5_9CAEN</name>
<feature type="compositionally biased region" description="Polar residues" evidence="1">
    <location>
        <begin position="58"/>
        <end position="77"/>
    </location>
</feature>
<sequence>MALPELPVQTATLTSDQILRQLNVIVRPPPPAQDPRYSVEEQSGTDGDVNVNHPPNGLVQQPNNFGQASSHGNRNGN</sequence>
<organism evidence="2 3">
    <name type="scientific">Batillaria attramentaria</name>
    <dbReference type="NCBI Taxonomy" id="370345"/>
    <lineage>
        <taxon>Eukaryota</taxon>
        <taxon>Metazoa</taxon>
        <taxon>Spiralia</taxon>
        <taxon>Lophotrochozoa</taxon>
        <taxon>Mollusca</taxon>
        <taxon>Gastropoda</taxon>
        <taxon>Caenogastropoda</taxon>
        <taxon>Sorbeoconcha</taxon>
        <taxon>Cerithioidea</taxon>
        <taxon>Batillariidae</taxon>
        <taxon>Batillaria</taxon>
    </lineage>
</organism>
<accession>A0ABD0JIS5</accession>
<gene>
    <name evidence="2" type="ORF">BaRGS_00033944</name>
</gene>
<keyword evidence="3" id="KW-1185">Reference proteome</keyword>
<evidence type="ECO:0000256" key="1">
    <source>
        <dbReference type="SAM" id="MobiDB-lite"/>
    </source>
</evidence>